<accession>A0A094PZH7</accession>
<evidence type="ECO:0000313" key="1">
    <source>
        <dbReference type="EMBL" id="KGA17250.1"/>
    </source>
</evidence>
<organism evidence="1">
    <name type="scientific">freshwater metagenome</name>
    <dbReference type="NCBI Taxonomy" id="449393"/>
    <lineage>
        <taxon>unclassified sequences</taxon>
        <taxon>metagenomes</taxon>
        <taxon>ecological metagenomes</taxon>
    </lineage>
</organism>
<comment type="caution">
    <text evidence="1">The sequence shown here is derived from an EMBL/GenBank/DDBJ whole genome shotgun (WGS) entry which is preliminary data.</text>
</comment>
<dbReference type="Pfam" id="PF13416">
    <property type="entry name" value="SBP_bac_8"/>
    <property type="match status" value="1"/>
</dbReference>
<dbReference type="Gene3D" id="3.40.190.10">
    <property type="entry name" value="Periplasmic binding protein-like II"/>
    <property type="match status" value="1"/>
</dbReference>
<dbReference type="PANTHER" id="PTHR43649:SF32">
    <property type="entry name" value="SUGAR BINDING SECRETED PROTEIN"/>
    <property type="match status" value="1"/>
</dbReference>
<evidence type="ECO:0008006" key="2">
    <source>
        <dbReference type="Google" id="ProtNLM"/>
    </source>
</evidence>
<dbReference type="EMBL" id="JNSL01000065">
    <property type="protein sequence ID" value="KGA17250.1"/>
    <property type="molecule type" value="Genomic_DNA"/>
</dbReference>
<dbReference type="InterPro" id="IPR006059">
    <property type="entry name" value="SBP"/>
</dbReference>
<protein>
    <recommendedName>
        <fullName evidence="2">Extracellular solute-binding protein</fullName>
    </recommendedName>
</protein>
<gene>
    <name evidence="1" type="ORF">GM51_10800</name>
</gene>
<dbReference type="SUPFAM" id="SSF53850">
    <property type="entry name" value="Periplasmic binding protein-like II"/>
    <property type="match status" value="1"/>
</dbReference>
<dbReference type="AlphaFoldDB" id="A0A094PZH7"/>
<dbReference type="PANTHER" id="PTHR43649">
    <property type="entry name" value="ARABINOSE-BINDING PROTEIN-RELATED"/>
    <property type="match status" value="1"/>
</dbReference>
<sequence>MNHFILNGLKRGTIVSKLISSRKAAAVIASIAIALGGISATSSSAAVAKDWSCKPTKAKPVTIRMVEFFAGPARTPLLNAFARQYENANPGVKIDLISPSQADSEAKITQLLQAKNIDILEPAGSIYSQAVSANQLADIAPQFKKTKAYKFLTPYTKLMAEQTVKGKIYGVGNGYYTKAAFVRADRFKAAGLAIPQTWQDIYDAKKIQKDNEYIYAMRGARAAHSQALFIIHAHLAPNLNDTGLQTKDGKSIFATPQAKTAMDLLLKIWKEASPAASVAWGYPEMVKGFHTGVANYLIQDNEVIQIVEENFEPYAKGNWVMAKMPKGPTGYSAEFLGAGGLWSIAQASKCKNVALGFLDFITQDPQHSAFARAYGVGPVTTTAANDPFFKTGAWSIYAKINADKKHIMKSGIRGPKLTACFGLQYPEMDKDMAKLYTGALTTTELLKGWSDALGKAECID</sequence>
<dbReference type="InterPro" id="IPR050490">
    <property type="entry name" value="Bact_solute-bd_prot1"/>
</dbReference>
<reference evidence="1" key="1">
    <citation type="submission" date="2014-06" db="EMBL/GenBank/DDBJ databases">
        <title>Key roles for freshwater Actinobacteria revealed by deep metagenomic sequencing.</title>
        <authorList>
            <person name="Ghai R."/>
            <person name="Mizuno C.M."/>
            <person name="Picazo A."/>
            <person name="Camacho A."/>
            <person name="Rodriguez-Valera F."/>
        </authorList>
    </citation>
    <scope>NUCLEOTIDE SEQUENCE</scope>
</reference>
<proteinExistence type="predicted"/>
<name>A0A094PZH7_9ZZZZ</name>